<accession>A0AAD7HE92</accession>
<feature type="signal peptide" evidence="1">
    <location>
        <begin position="1"/>
        <end position="20"/>
    </location>
</feature>
<sequence length="198" mass="22303">MWGLAEFLDLAVSLLPHISALWIGIDRIEFASNHVERPIQEIIRSLTLPFLEELEIDVEQYPGLVPPWPQEEFLALSAQLLRCLGTLPAIEALGISDHQLVADGGVHQVTPHSSCLVPRLTYFACQSLLEFHKTVYLNFVLSRSQDGPAVTEGDTYPFQAALWWLPGRYRELDTTVAGRLDELCLQKKLVFSFEEAES</sequence>
<comment type="caution">
    <text evidence="2">The sequence shown here is derived from an EMBL/GenBank/DDBJ whole genome shotgun (WGS) entry which is preliminary data.</text>
</comment>
<reference evidence="2" key="1">
    <citation type="submission" date="2023-03" db="EMBL/GenBank/DDBJ databases">
        <title>Massive genome expansion in bonnet fungi (Mycena s.s.) driven by repeated elements and novel gene families across ecological guilds.</title>
        <authorList>
            <consortium name="Lawrence Berkeley National Laboratory"/>
            <person name="Harder C.B."/>
            <person name="Miyauchi S."/>
            <person name="Viragh M."/>
            <person name="Kuo A."/>
            <person name="Thoen E."/>
            <person name="Andreopoulos B."/>
            <person name="Lu D."/>
            <person name="Skrede I."/>
            <person name="Drula E."/>
            <person name="Henrissat B."/>
            <person name="Morin E."/>
            <person name="Kohler A."/>
            <person name="Barry K."/>
            <person name="LaButti K."/>
            <person name="Morin E."/>
            <person name="Salamov A."/>
            <person name="Lipzen A."/>
            <person name="Mereny Z."/>
            <person name="Hegedus B."/>
            <person name="Baldrian P."/>
            <person name="Stursova M."/>
            <person name="Weitz H."/>
            <person name="Taylor A."/>
            <person name="Grigoriev I.V."/>
            <person name="Nagy L.G."/>
            <person name="Martin F."/>
            <person name="Kauserud H."/>
        </authorList>
    </citation>
    <scope>NUCLEOTIDE SEQUENCE</scope>
    <source>
        <strain evidence="2">CBHHK188m</strain>
    </source>
</reference>
<evidence type="ECO:0000313" key="3">
    <source>
        <dbReference type="Proteomes" id="UP001215280"/>
    </source>
</evidence>
<gene>
    <name evidence="2" type="ORF">DFH07DRAFT_784850</name>
</gene>
<proteinExistence type="predicted"/>
<protein>
    <submittedName>
        <fullName evidence="2">Uncharacterized protein</fullName>
    </submittedName>
</protein>
<keyword evidence="3" id="KW-1185">Reference proteome</keyword>
<evidence type="ECO:0000256" key="1">
    <source>
        <dbReference type="SAM" id="SignalP"/>
    </source>
</evidence>
<organism evidence="2 3">
    <name type="scientific">Mycena maculata</name>
    <dbReference type="NCBI Taxonomy" id="230809"/>
    <lineage>
        <taxon>Eukaryota</taxon>
        <taxon>Fungi</taxon>
        <taxon>Dikarya</taxon>
        <taxon>Basidiomycota</taxon>
        <taxon>Agaricomycotina</taxon>
        <taxon>Agaricomycetes</taxon>
        <taxon>Agaricomycetidae</taxon>
        <taxon>Agaricales</taxon>
        <taxon>Marasmiineae</taxon>
        <taxon>Mycenaceae</taxon>
        <taxon>Mycena</taxon>
    </lineage>
</organism>
<keyword evidence="1" id="KW-0732">Signal</keyword>
<dbReference type="EMBL" id="JARJLG010000301">
    <property type="protein sequence ID" value="KAJ7718720.1"/>
    <property type="molecule type" value="Genomic_DNA"/>
</dbReference>
<evidence type="ECO:0000313" key="2">
    <source>
        <dbReference type="EMBL" id="KAJ7718720.1"/>
    </source>
</evidence>
<feature type="chain" id="PRO_5042289682" evidence="1">
    <location>
        <begin position="21"/>
        <end position="198"/>
    </location>
</feature>
<dbReference type="Proteomes" id="UP001215280">
    <property type="component" value="Unassembled WGS sequence"/>
</dbReference>
<dbReference type="AlphaFoldDB" id="A0AAD7HE92"/>
<name>A0AAD7HE92_9AGAR</name>